<comment type="caution">
    <text evidence="1">The sequence shown here is derived from an EMBL/GenBank/DDBJ whole genome shotgun (WGS) entry which is preliminary data.</text>
</comment>
<dbReference type="AlphaFoldDB" id="A0A2N3I451"/>
<accession>A0A2N3I451</accession>
<sequence length="146" mass="16737">MRNSYYNYVEEHKLLIECFCGETKIKDVFELKCETGSHLHNVPKFSVLADIRRSNSKPSFKEIDEFIELYLQSKLSSKIDRIAIITSTPRQVANAMLIIDSVENEIDIPIKVFSSVESALKWLRCNMCSSKVNTILENFQATNAIV</sequence>
<dbReference type="RefSeq" id="WP_101260207.1">
    <property type="nucleotide sequence ID" value="NZ_MVDD01000002.1"/>
</dbReference>
<protein>
    <recommendedName>
        <fullName evidence="3">STAS/SEC14 domain-containing protein</fullName>
    </recommendedName>
</protein>
<gene>
    <name evidence="1" type="ORF">BZG02_04510</name>
</gene>
<evidence type="ECO:0000313" key="1">
    <source>
        <dbReference type="EMBL" id="PKQ65097.1"/>
    </source>
</evidence>
<dbReference type="EMBL" id="MVDD01000002">
    <property type="protein sequence ID" value="PKQ65097.1"/>
    <property type="molecule type" value="Genomic_DNA"/>
</dbReference>
<keyword evidence="2" id="KW-1185">Reference proteome</keyword>
<reference evidence="1 2" key="1">
    <citation type="journal article" date="2017" name="Front. Microbiol.">
        <title>Labilibaculum manganireducens gen. nov., sp. nov. and Labilibaculum filiforme sp. nov., Novel Bacteroidetes Isolated from Subsurface Sediments of the Baltic Sea.</title>
        <authorList>
            <person name="Vandieken V."/>
            <person name="Marshall I.P."/>
            <person name="Niemann H."/>
            <person name="Engelen B."/>
            <person name="Cypionka H."/>
        </authorList>
    </citation>
    <scope>NUCLEOTIDE SEQUENCE [LARGE SCALE GENOMIC DNA]</scope>
    <source>
        <strain evidence="1 2">59.16B</strain>
    </source>
</reference>
<evidence type="ECO:0000313" key="2">
    <source>
        <dbReference type="Proteomes" id="UP000233535"/>
    </source>
</evidence>
<name>A0A2N3I451_9BACT</name>
<organism evidence="1 2">
    <name type="scientific">Labilibaculum filiforme</name>
    <dbReference type="NCBI Taxonomy" id="1940526"/>
    <lineage>
        <taxon>Bacteria</taxon>
        <taxon>Pseudomonadati</taxon>
        <taxon>Bacteroidota</taxon>
        <taxon>Bacteroidia</taxon>
        <taxon>Marinilabiliales</taxon>
        <taxon>Marinifilaceae</taxon>
        <taxon>Labilibaculum</taxon>
    </lineage>
</organism>
<dbReference type="Proteomes" id="UP000233535">
    <property type="component" value="Unassembled WGS sequence"/>
</dbReference>
<proteinExistence type="predicted"/>
<evidence type="ECO:0008006" key="3">
    <source>
        <dbReference type="Google" id="ProtNLM"/>
    </source>
</evidence>